<sequence length="331" mass="38171">MRFFIFIFLLCFSFFTFAQKWHQIDPNTFIISPPKNAIQLQTNLAILTGKNCAAVINAHGDFTAIELTIKQIKNRIKVPVCYLISTSSDIHEVLGIALMQRAFPAASWIAPSHVKHNLSNYQHAYNDKISQYLNSYEVSTQRVENFDLEGKALWKNKMRQANQRIQDWKNIPLRAPIEVKKQLQLGNHLIDIETYSAFSKEDLSVFSHLNNGMFAGTSIDPIPYVTHSKLNQWLQTLSIMENTSQIKWLLPSHGKPYKRAALNKPITFLRTVMKHSIRQNNELPEELLKRYPKKELQPKLTLLYQIAVQHNPKNNNKTLSVQMPNTPPPQL</sequence>
<keyword evidence="1" id="KW-0732">Signal</keyword>
<dbReference type="InterPro" id="IPR036866">
    <property type="entry name" value="RibonucZ/Hydroxyglut_hydro"/>
</dbReference>
<evidence type="ECO:0000313" key="2">
    <source>
        <dbReference type="EMBL" id="MBE0366260.1"/>
    </source>
</evidence>
<reference evidence="2 3" key="1">
    <citation type="submission" date="2015-03" db="EMBL/GenBank/DDBJ databases">
        <title>Genome sequence of Pseudoalteromonas aurantia.</title>
        <authorList>
            <person name="Xie B.-B."/>
            <person name="Rong J.-C."/>
            <person name="Qin Q.-L."/>
            <person name="Zhang Y.-Z."/>
        </authorList>
    </citation>
    <scope>NUCLEOTIDE SEQUENCE [LARGE SCALE GENOMIC DNA]</scope>
    <source>
        <strain evidence="2 3">208</strain>
    </source>
</reference>
<evidence type="ECO:0008006" key="4">
    <source>
        <dbReference type="Google" id="ProtNLM"/>
    </source>
</evidence>
<keyword evidence="3" id="KW-1185">Reference proteome</keyword>
<dbReference type="SUPFAM" id="SSF56281">
    <property type="entry name" value="Metallo-hydrolase/oxidoreductase"/>
    <property type="match status" value="1"/>
</dbReference>
<dbReference type="RefSeq" id="WP_192505830.1">
    <property type="nucleotide sequence ID" value="NZ_AQGV01000009.1"/>
</dbReference>
<gene>
    <name evidence="2" type="ORF">PAUR_a3224</name>
</gene>
<comment type="caution">
    <text evidence="2">The sequence shown here is derived from an EMBL/GenBank/DDBJ whole genome shotgun (WGS) entry which is preliminary data.</text>
</comment>
<dbReference type="EMBL" id="AQGV01000009">
    <property type="protein sequence ID" value="MBE0366260.1"/>
    <property type="molecule type" value="Genomic_DNA"/>
</dbReference>
<evidence type="ECO:0000256" key="1">
    <source>
        <dbReference type="SAM" id="SignalP"/>
    </source>
</evidence>
<protein>
    <recommendedName>
        <fullName evidence="4">MBL fold metallo-hydrolase</fullName>
    </recommendedName>
</protein>
<dbReference type="Proteomes" id="UP000615755">
    <property type="component" value="Unassembled WGS sequence"/>
</dbReference>
<evidence type="ECO:0000313" key="3">
    <source>
        <dbReference type="Proteomes" id="UP000615755"/>
    </source>
</evidence>
<accession>A0ABR9E7N7</accession>
<proteinExistence type="predicted"/>
<feature type="signal peptide" evidence="1">
    <location>
        <begin position="1"/>
        <end position="18"/>
    </location>
</feature>
<dbReference type="Gene3D" id="3.60.15.10">
    <property type="entry name" value="Ribonuclease Z/Hydroxyacylglutathione hydrolase-like"/>
    <property type="match status" value="1"/>
</dbReference>
<name>A0ABR9E7N7_9GAMM</name>
<feature type="chain" id="PRO_5046226368" description="MBL fold metallo-hydrolase" evidence="1">
    <location>
        <begin position="19"/>
        <end position="331"/>
    </location>
</feature>
<organism evidence="2 3">
    <name type="scientific">Pseudoalteromonas aurantia 208</name>
    <dbReference type="NCBI Taxonomy" id="1314867"/>
    <lineage>
        <taxon>Bacteria</taxon>
        <taxon>Pseudomonadati</taxon>
        <taxon>Pseudomonadota</taxon>
        <taxon>Gammaproteobacteria</taxon>
        <taxon>Alteromonadales</taxon>
        <taxon>Pseudoalteromonadaceae</taxon>
        <taxon>Pseudoalteromonas</taxon>
    </lineage>
</organism>